<keyword evidence="1" id="KW-1133">Transmembrane helix</keyword>
<comment type="caution">
    <text evidence="2">The sequence shown here is derived from an EMBL/GenBank/DDBJ whole genome shotgun (WGS) entry which is preliminary data.</text>
</comment>
<feature type="transmembrane region" description="Helical" evidence="1">
    <location>
        <begin position="65"/>
        <end position="90"/>
    </location>
</feature>
<dbReference type="EMBL" id="JAANAS010000001">
    <property type="protein sequence ID" value="NGZ88825.1"/>
    <property type="molecule type" value="Genomic_DNA"/>
</dbReference>
<keyword evidence="3" id="KW-1185">Reference proteome</keyword>
<name>A0A967ABX7_9FLAO</name>
<gene>
    <name evidence="2" type="ORF">G7034_01000</name>
</gene>
<evidence type="ECO:0000256" key="1">
    <source>
        <dbReference type="SAM" id="Phobius"/>
    </source>
</evidence>
<dbReference type="Proteomes" id="UP000643701">
    <property type="component" value="Unassembled WGS sequence"/>
</dbReference>
<dbReference type="AlphaFoldDB" id="A0A967ABX7"/>
<feature type="transmembrane region" description="Helical" evidence="1">
    <location>
        <begin position="33"/>
        <end position="58"/>
    </location>
</feature>
<reference evidence="2" key="1">
    <citation type="submission" date="2020-03" db="EMBL/GenBank/DDBJ databases">
        <title>Psychroflexus Maritimus sp. nov., isolate from marine sediment.</title>
        <authorList>
            <person name="Zhong Y.-L."/>
        </authorList>
    </citation>
    <scope>NUCLEOTIDE SEQUENCE</scope>
    <source>
        <strain evidence="2">C1</strain>
    </source>
</reference>
<accession>A0A967ABX7</accession>
<keyword evidence="1" id="KW-0472">Membrane</keyword>
<dbReference type="RefSeq" id="WP_166399086.1">
    <property type="nucleotide sequence ID" value="NZ_JAANAS010000001.1"/>
</dbReference>
<organism evidence="2 3">
    <name type="scientific">Psychroflexus maritimus</name>
    <dbReference type="NCBI Taxonomy" id="2714865"/>
    <lineage>
        <taxon>Bacteria</taxon>
        <taxon>Pseudomonadati</taxon>
        <taxon>Bacteroidota</taxon>
        <taxon>Flavobacteriia</taxon>
        <taxon>Flavobacteriales</taxon>
        <taxon>Flavobacteriaceae</taxon>
        <taxon>Psychroflexus</taxon>
    </lineage>
</organism>
<sequence length="127" mass="14889">MKNIYVKQGIILFVMHLVLMLITLLLENTVTEFFYSVPLVFLFFFISTLAVVFLITWVNQNFKDYVGFAFMGLLLVKGLACILFLIPSFLSEPKPNFKDLMLFFIPYFIFLTYEAVFSIRLINRSEN</sequence>
<feature type="transmembrane region" description="Helical" evidence="1">
    <location>
        <begin position="9"/>
        <end position="27"/>
    </location>
</feature>
<proteinExistence type="predicted"/>
<protein>
    <submittedName>
        <fullName evidence="2">Uncharacterized protein</fullName>
    </submittedName>
</protein>
<evidence type="ECO:0000313" key="3">
    <source>
        <dbReference type="Proteomes" id="UP000643701"/>
    </source>
</evidence>
<evidence type="ECO:0000313" key="2">
    <source>
        <dbReference type="EMBL" id="NGZ88825.1"/>
    </source>
</evidence>
<keyword evidence="1" id="KW-0812">Transmembrane</keyword>
<feature type="transmembrane region" description="Helical" evidence="1">
    <location>
        <begin position="102"/>
        <end position="122"/>
    </location>
</feature>